<dbReference type="Gene3D" id="3.30.70.790">
    <property type="entry name" value="UreE, C-terminal domain"/>
    <property type="match status" value="1"/>
</dbReference>
<dbReference type="Pfam" id="PF09413">
    <property type="entry name" value="DUF2007"/>
    <property type="match status" value="1"/>
</dbReference>
<sequence length="70" mass="7428">MRVVAESTDPVRVSFLMALLRDAGIACVLLDAHISAIEGGIGAFPRRVAVAAEDLERARRVLREAGEAPA</sequence>
<proteinExistence type="predicted"/>
<dbReference type="OrthoDB" id="5297170at2"/>
<reference evidence="3" key="1">
    <citation type="submission" date="2018-06" db="EMBL/GenBank/DDBJ databases">
        <authorList>
            <person name="Khan S.A."/>
        </authorList>
    </citation>
    <scope>NUCLEOTIDE SEQUENCE [LARGE SCALE GENOMIC DNA]</scope>
    <source>
        <strain evidence="3">DB-1506</strain>
    </source>
</reference>
<comment type="caution">
    <text evidence="2">The sequence shown here is derived from an EMBL/GenBank/DDBJ whole genome shotgun (WGS) entry which is preliminary data.</text>
</comment>
<feature type="domain" description="DUF2007" evidence="1">
    <location>
        <begin position="1"/>
        <end position="66"/>
    </location>
</feature>
<dbReference type="AlphaFoldDB" id="A0A327LYI3"/>
<gene>
    <name evidence="2" type="ORF">DOO78_23260</name>
</gene>
<accession>A0A327LYI3</accession>
<evidence type="ECO:0000313" key="2">
    <source>
        <dbReference type="EMBL" id="RAI55971.1"/>
    </source>
</evidence>
<evidence type="ECO:0000313" key="3">
    <source>
        <dbReference type="Proteomes" id="UP000249065"/>
    </source>
</evidence>
<dbReference type="InterPro" id="IPR011322">
    <property type="entry name" value="N-reg_PII-like_a/b"/>
</dbReference>
<dbReference type="SUPFAM" id="SSF54913">
    <property type="entry name" value="GlnB-like"/>
    <property type="match status" value="1"/>
</dbReference>
<organism evidence="2 3">
    <name type="scientific">Roseicella frigidaeris</name>
    <dbReference type="NCBI Taxonomy" id="2230885"/>
    <lineage>
        <taxon>Bacteria</taxon>
        <taxon>Pseudomonadati</taxon>
        <taxon>Pseudomonadota</taxon>
        <taxon>Alphaproteobacteria</taxon>
        <taxon>Acetobacterales</taxon>
        <taxon>Roseomonadaceae</taxon>
        <taxon>Roseicella</taxon>
    </lineage>
</organism>
<dbReference type="RefSeq" id="WP_111472283.1">
    <property type="nucleotide sequence ID" value="NZ_QLIX01000029.1"/>
</dbReference>
<dbReference type="EMBL" id="QLIX01000029">
    <property type="protein sequence ID" value="RAI55971.1"/>
    <property type="molecule type" value="Genomic_DNA"/>
</dbReference>
<name>A0A327LYI3_9PROT</name>
<protein>
    <submittedName>
        <fullName evidence="2">DUF2007 domain-containing protein</fullName>
    </submittedName>
</protein>
<evidence type="ECO:0000259" key="1">
    <source>
        <dbReference type="Pfam" id="PF09413"/>
    </source>
</evidence>
<dbReference type="Proteomes" id="UP000249065">
    <property type="component" value="Unassembled WGS sequence"/>
</dbReference>
<keyword evidence="3" id="KW-1185">Reference proteome</keyword>
<dbReference type="InterPro" id="IPR018551">
    <property type="entry name" value="DUF2007"/>
</dbReference>